<evidence type="ECO:0000256" key="6">
    <source>
        <dbReference type="SAM" id="MobiDB-lite"/>
    </source>
</evidence>
<evidence type="ECO:0000313" key="9">
    <source>
        <dbReference type="Proteomes" id="UP001530293"/>
    </source>
</evidence>
<dbReference type="Gene3D" id="1.10.10.10">
    <property type="entry name" value="Winged helix-like DNA-binding domain superfamily/Winged helix DNA-binding domain"/>
    <property type="match status" value="3"/>
</dbReference>
<dbReference type="AlphaFoldDB" id="A0ABD3N0B1"/>
<comment type="caution">
    <text evidence="8">The sequence shown here is derived from an EMBL/GenBank/DDBJ whole genome shotgun (WGS) entry which is preliminary data.</text>
</comment>
<evidence type="ECO:0000256" key="3">
    <source>
        <dbReference type="ARBA" id="ARBA00023163"/>
    </source>
</evidence>
<keyword evidence="4 5" id="KW-0539">Nucleus</keyword>
<comment type="subcellular location">
    <subcellularLocation>
        <location evidence="1 5">Nucleus</location>
    </subcellularLocation>
</comment>
<proteinExistence type="inferred from homology"/>
<sequence>MAAAAANNNAFGGFLHTSPLSNLTSSTSHPPDPKAALASNCIRDYFGPLVQTVADALHSRGPSTMSDLIATIRHRCLRDWNEERGRLVDRLNASVVVGANNNKFNKGIIATTSSSNNNNESYYHGGKVTMNKARGAESAGYVTESSHIRAALIVLLHHSLVKVSGGTSGGGGSVGAGDGKHKHPSSSSRHAAKPQHHHYTYTFLHERARLLLRYPRYVEHARDVMNDTAAQIVECLLISGRMRGEDVVQSAWECQKRKMHNILDGEEDVDDYDNKVLTEVVQSFERLVEAGYVEMVRPIVTNKDLEHKGRMQNEENEDDMFGNEFEFSLNEDGSIFNDRSKATRKRSALSSDQGVNTKKQKIDGNALDDHHPQILSLLSTKRNLIPHGSVYRVSTAMFHASLRVDVLSRLVSEIYPDERHVGAIVKAALTYAARQEHGPMRGVDESEEARHSRMAEWGIFSPPDIVPFLPLDVTKSLRSQVGGLNQNLSTLLVQMSKLQYPTSILLEIEEAQGHPMGGKFEVCTRQLLQRMLDRIQHRFLTTHRGLVAARIVSVLQMKGHCESDAIAEDAMVPTKEAREVLHRLHRDSYIDLADMHVTKTHNTGTAIFLWDVIPSRLFKTVINNTCTALLNLRLRRQHEVEVGRDWMNRAKDAGSAEENVHEGDKKKYHAFCKGLERLDCACLQLDETLMVLKDF</sequence>
<feature type="domain" description="DNA-directed RNA polymerase III subunit RPC3 winged-helix" evidence="7">
    <location>
        <begin position="545"/>
        <end position="612"/>
    </location>
</feature>
<gene>
    <name evidence="8" type="ORF">ACHAWU_006799</name>
</gene>
<keyword evidence="2 5" id="KW-0240">DNA-directed RNA polymerase</keyword>
<evidence type="ECO:0000259" key="7">
    <source>
        <dbReference type="Pfam" id="PF22536"/>
    </source>
</evidence>
<reference evidence="8 9" key="1">
    <citation type="submission" date="2024-10" db="EMBL/GenBank/DDBJ databases">
        <title>Updated reference genomes for cyclostephanoid diatoms.</title>
        <authorList>
            <person name="Roberts W.R."/>
            <person name="Alverson A.J."/>
        </authorList>
    </citation>
    <scope>NUCLEOTIDE SEQUENCE [LARGE SCALE GENOMIC DNA]</scope>
    <source>
        <strain evidence="8 9">AJA232-27</strain>
    </source>
</reference>
<dbReference type="GO" id="GO:0003697">
    <property type="term" value="F:single-stranded DNA binding"/>
    <property type="evidence" value="ECO:0007669"/>
    <property type="project" value="UniProtKB-UniRule"/>
</dbReference>
<dbReference type="InterPro" id="IPR055207">
    <property type="entry name" value="POLR3C_WHD"/>
</dbReference>
<dbReference type="EMBL" id="JALLBG020000062">
    <property type="protein sequence ID" value="KAL3768698.1"/>
    <property type="molecule type" value="Genomic_DNA"/>
</dbReference>
<feature type="region of interest" description="Disordered" evidence="6">
    <location>
        <begin position="167"/>
        <end position="195"/>
    </location>
</feature>
<evidence type="ECO:0000256" key="4">
    <source>
        <dbReference type="ARBA" id="ARBA00023242"/>
    </source>
</evidence>
<dbReference type="PANTHER" id="PTHR12949:SF0">
    <property type="entry name" value="DNA-DIRECTED RNA POLYMERASE III SUBUNIT RPC3"/>
    <property type="match status" value="1"/>
</dbReference>
<dbReference type="GO" id="GO:0005666">
    <property type="term" value="C:RNA polymerase III complex"/>
    <property type="evidence" value="ECO:0007669"/>
    <property type="project" value="UniProtKB-UniRule"/>
</dbReference>
<dbReference type="Pfam" id="PF22536">
    <property type="entry name" value="WHD_POLR3C"/>
    <property type="match status" value="1"/>
</dbReference>
<dbReference type="InterPro" id="IPR039748">
    <property type="entry name" value="RPC3"/>
</dbReference>
<comment type="subunit">
    <text evidence="5">Component of the RNA polymerase III (Pol III) complex consisting of 17 subunits.</text>
</comment>
<name>A0ABD3N0B1_9STRA</name>
<accession>A0ABD3N0B1</accession>
<dbReference type="Proteomes" id="UP001530293">
    <property type="component" value="Unassembled WGS sequence"/>
</dbReference>
<feature type="compositionally biased region" description="Basic residues" evidence="6">
    <location>
        <begin position="180"/>
        <end position="195"/>
    </location>
</feature>
<keyword evidence="3 5" id="KW-0804">Transcription</keyword>
<keyword evidence="9" id="KW-1185">Reference proteome</keyword>
<comment type="function">
    <text evidence="5">DNA-dependent RNA polymerase catalyzes the transcription of DNA into RNA using the four ribonucleoside triphosphates as substrates. Specific core component of RNA polymerase III which synthesizes small RNAs, such as 5S rRNA and tRNAs.</text>
</comment>
<evidence type="ECO:0000256" key="1">
    <source>
        <dbReference type="ARBA" id="ARBA00004123"/>
    </source>
</evidence>
<evidence type="ECO:0000313" key="8">
    <source>
        <dbReference type="EMBL" id="KAL3768698.1"/>
    </source>
</evidence>
<evidence type="ECO:0000256" key="5">
    <source>
        <dbReference type="RuleBase" id="RU367076"/>
    </source>
</evidence>
<feature type="compositionally biased region" description="Gly residues" evidence="6">
    <location>
        <begin position="167"/>
        <end position="177"/>
    </location>
</feature>
<dbReference type="InterPro" id="IPR036388">
    <property type="entry name" value="WH-like_DNA-bd_sf"/>
</dbReference>
<organism evidence="8 9">
    <name type="scientific">Discostella pseudostelligera</name>
    <dbReference type="NCBI Taxonomy" id="259834"/>
    <lineage>
        <taxon>Eukaryota</taxon>
        <taxon>Sar</taxon>
        <taxon>Stramenopiles</taxon>
        <taxon>Ochrophyta</taxon>
        <taxon>Bacillariophyta</taxon>
        <taxon>Coscinodiscophyceae</taxon>
        <taxon>Thalassiosirophycidae</taxon>
        <taxon>Stephanodiscales</taxon>
        <taxon>Stephanodiscaceae</taxon>
        <taxon>Discostella</taxon>
    </lineage>
</organism>
<evidence type="ECO:0000256" key="2">
    <source>
        <dbReference type="ARBA" id="ARBA00022478"/>
    </source>
</evidence>
<protein>
    <recommendedName>
        <fullName evidence="5">DNA-directed RNA polymerase III subunit RPC3</fullName>
        <shortName evidence="5">RNA polymerase III subunit C3</shortName>
    </recommendedName>
</protein>
<comment type="similarity">
    <text evidence="5">Belongs to the eukaryotic RPC3/POLR3C RNA polymerase subunit family.</text>
</comment>
<dbReference type="PANTHER" id="PTHR12949">
    <property type="entry name" value="RNA POLYMERASE III DNA DIRECTED -RELATED"/>
    <property type="match status" value="1"/>
</dbReference>